<evidence type="ECO:0000256" key="4">
    <source>
        <dbReference type="ARBA" id="ARBA00023136"/>
    </source>
</evidence>
<reference evidence="7 8" key="1">
    <citation type="journal article" date="2015" name="Genome Announc.">
        <title>Virulence Factor Genes Detected in the Complete Genome Sequence of Corynebacterium uterequi DSM 45634, Isolated from the Uterus of a Maiden Mare.</title>
        <authorList>
            <person name="Ruckert C."/>
            <person name="Kriete M."/>
            <person name="Jaenicke S."/>
            <person name="Winkler A."/>
            <person name="Tauch A."/>
        </authorList>
    </citation>
    <scope>NUCLEOTIDE SEQUENCE [LARGE SCALE GENOMIC DNA]</scope>
    <source>
        <strain evidence="7 8">DSM 45634</strain>
    </source>
</reference>
<feature type="transmembrane region" description="Helical" evidence="5">
    <location>
        <begin position="301"/>
        <end position="318"/>
    </location>
</feature>
<keyword evidence="4 5" id="KW-0472">Membrane</keyword>
<dbReference type="PATRIC" id="fig|1072256.5.peg.1654"/>
<dbReference type="InterPro" id="IPR011701">
    <property type="entry name" value="MFS"/>
</dbReference>
<dbReference type="EMBL" id="CP011546">
    <property type="protein sequence ID" value="AKK11660.1"/>
    <property type="molecule type" value="Genomic_DNA"/>
</dbReference>
<evidence type="ECO:0000256" key="3">
    <source>
        <dbReference type="ARBA" id="ARBA00022989"/>
    </source>
</evidence>
<dbReference type="Proteomes" id="UP000035548">
    <property type="component" value="Chromosome"/>
</dbReference>
<evidence type="ECO:0000256" key="1">
    <source>
        <dbReference type="ARBA" id="ARBA00004651"/>
    </source>
</evidence>
<dbReference type="InterPro" id="IPR036259">
    <property type="entry name" value="MFS_trans_sf"/>
</dbReference>
<evidence type="ECO:0000259" key="6">
    <source>
        <dbReference type="PROSITE" id="PS50850"/>
    </source>
</evidence>
<evidence type="ECO:0000256" key="2">
    <source>
        <dbReference type="ARBA" id="ARBA00022692"/>
    </source>
</evidence>
<feature type="transmembrane region" description="Helical" evidence="5">
    <location>
        <begin position="273"/>
        <end position="294"/>
    </location>
</feature>
<keyword evidence="8" id="KW-1185">Reference proteome</keyword>
<dbReference type="AlphaFoldDB" id="A0A0G3HG07"/>
<dbReference type="Gene3D" id="1.20.1250.20">
    <property type="entry name" value="MFS general substrate transporter like domains"/>
    <property type="match status" value="1"/>
</dbReference>
<dbReference type="KEGG" id="cut:CUTER_08375"/>
<evidence type="ECO:0000313" key="7">
    <source>
        <dbReference type="EMBL" id="AKK11660.1"/>
    </source>
</evidence>
<comment type="subcellular location">
    <subcellularLocation>
        <location evidence="1">Cell membrane</location>
        <topology evidence="1">Multi-pass membrane protein</topology>
    </subcellularLocation>
</comment>
<organism evidence="7 8">
    <name type="scientific">Corynebacterium uterequi</name>
    <dbReference type="NCBI Taxonomy" id="1072256"/>
    <lineage>
        <taxon>Bacteria</taxon>
        <taxon>Bacillati</taxon>
        <taxon>Actinomycetota</taxon>
        <taxon>Actinomycetes</taxon>
        <taxon>Mycobacteriales</taxon>
        <taxon>Corynebacteriaceae</taxon>
        <taxon>Corynebacterium</taxon>
    </lineage>
</organism>
<sequence>MDIRSRIDSSPMSTRQWLIIAVAAFVNALDGYDIVAMAFSSTAVVEEFGLSGTHLGWLLSSALVSIGVGSVALAPLADRFGRRRLVLISLTLTLAGLLLTAVASSTAALFAYRLLTGVGVGGILTCMTVVASEYSNRRYRGLAVAIYASGYGLGATLCGLIAARFIPRFGWEAVFYSGALLTLAAMILVALVMPASPASLIANGQESDATAPLTTPTRSAASSPAAILTPQFRRTTLLLWLGFAVITFAFNFANQWTPKLLTEAGLSAQQGILGGIMLSFGGTLGSLIFGALTIRFSARTVLFSYALAGAGMLVAFISTAGTSVLMFAAGVAVGMLLNGCVTGMYTVTPLAYPENLRATGVGTAIGISRAGAILGPVLVGYLVDAGWSPAALYGGASTVLLLAAAAAFALPAPFSAATTPAAKRADSSVLVG</sequence>
<keyword evidence="3 5" id="KW-1133">Transmembrane helix</keyword>
<dbReference type="PROSITE" id="PS50850">
    <property type="entry name" value="MFS"/>
    <property type="match status" value="1"/>
</dbReference>
<dbReference type="InterPro" id="IPR005829">
    <property type="entry name" value="Sugar_transporter_CS"/>
</dbReference>
<feature type="transmembrane region" description="Helical" evidence="5">
    <location>
        <begin position="110"/>
        <end position="130"/>
    </location>
</feature>
<dbReference type="SUPFAM" id="SSF103473">
    <property type="entry name" value="MFS general substrate transporter"/>
    <property type="match status" value="1"/>
</dbReference>
<proteinExistence type="predicted"/>
<evidence type="ECO:0000313" key="8">
    <source>
        <dbReference type="Proteomes" id="UP000035548"/>
    </source>
</evidence>
<dbReference type="OrthoDB" id="9109650at2"/>
<feature type="domain" description="Major facilitator superfamily (MFS) profile" evidence="6">
    <location>
        <begin position="19"/>
        <end position="423"/>
    </location>
</feature>
<feature type="transmembrane region" description="Helical" evidence="5">
    <location>
        <begin position="85"/>
        <end position="104"/>
    </location>
</feature>
<dbReference type="STRING" id="1072256.CUTER_08375"/>
<gene>
    <name evidence="7" type="ORF">CUTER_08375</name>
</gene>
<feature type="transmembrane region" description="Helical" evidence="5">
    <location>
        <begin position="237"/>
        <end position="253"/>
    </location>
</feature>
<feature type="transmembrane region" description="Helical" evidence="5">
    <location>
        <begin position="391"/>
        <end position="414"/>
    </location>
</feature>
<accession>A0A0G3HG07</accession>
<feature type="transmembrane region" description="Helical" evidence="5">
    <location>
        <begin position="173"/>
        <end position="193"/>
    </location>
</feature>
<dbReference type="InterPro" id="IPR020846">
    <property type="entry name" value="MFS_dom"/>
</dbReference>
<feature type="transmembrane region" description="Helical" evidence="5">
    <location>
        <begin position="324"/>
        <end position="347"/>
    </location>
</feature>
<dbReference type="PANTHER" id="PTHR23508:SF10">
    <property type="entry name" value="CARBOXYLIC ACID TRANSPORTER PROTEIN HOMOLOG"/>
    <property type="match status" value="1"/>
</dbReference>
<dbReference type="GO" id="GO:0046943">
    <property type="term" value="F:carboxylic acid transmembrane transporter activity"/>
    <property type="evidence" value="ECO:0007669"/>
    <property type="project" value="TreeGrafter"/>
</dbReference>
<dbReference type="RefSeq" id="WP_047260026.1">
    <property type="nucleotide sequence ID" value="NZ_CP011546.1"/>
</dbReference>
<protein>
    <submittedName>
        <fullName evidence="7">Sugar phosphate permease</fullName>
    </submittedName>
</protein>
<feature type="transmembrane region" description="Helical" evidence="5">
    <location>
        <begin position="359"/>
        <end position="379"/>
    </location>
</feature>
<evidence type="ECO:0000256" key="5">
    <source>
        <dbReference type="SAM" id="Phobius"/>
    </source>
</evidence>
<dbReference type="GO" id="GO:0005886">
    <property type="term" value="C:plasma membrane"/>
    <property type="evidence" value="ECO:0007669"/>
    <property type="project" value="UniProtKB-SubCell"/>
</dbReference>
<feature type="transmembrane region" description="Helical" evidence="5">
    <location>
        <begin position="142"/>
        <end position="167"/>
    </location>
</feature>
<name>A0A0G3HG07_9CORY</name>
<keyword evidence="2 5" id="KW-0812">Transmembrane</keyword>
<dbReference type="PANTHER" id="PTHR23508">
    <property type="entry name" value="CARBOXYLIC ACID TRANSPORTER PROTEIN HOMOLOG"/>
    <property type="match status" value="1"/>
</dbReference>
<feature type="transmembrane region" description="Helical" evidence="5">
    <location>
        <begin position="55"/>
        <end position="73"/>
    </location>
</feature>
<dbReference type="Pfam" id="PF07690">
    <property type="entry name" value="MFS_1"/>
    <property type="match status" value="1"/>
</dbReference>
<dbReference type="PROSITE" id="PS00216">
    <property type="entry name" value="SUGAR_TRANSPORT_1"/>
    <property type="match status" value="1"/>
</dbReference>
<reference evidence="8" key="2">
    <citation type="submission" date="2015-05" db="EMBL/GenBank/DDBJ databases">
        <title>Complete genome sequence of Corynebacterium uterequi DSM 45634, isolated from the uterus of a maiden mare.</title>
        <authorList>
            <person name="Ruckert C."/>
            <person name="Albersmeier A."/>
            <person name="Winkler A."/>
            <person name="Tauch A."/>
        </authorList>
    </citation>
    <scope>NUCLEOTIDE SEQUENCE [LARGE SCALE GENOMIC DNA]</scope>
    <source>
        <strain evidence="8">DSM 45634</strain>
    </source>
</reference>